<dbReference type="EMBL" id="OCTN01000001">
    <property type="protein sequence ID" value="SOH92355.1"/>
    <property type="molecule type" value="Genomic_DNA"/>
</dbReference>
<evidence type="ECO:0000313" key="1">
    <source>
        <dbReference type="EMBL" id="SOH92355.1"/>
    </source>
</evidence>
<dbReference type="AlphaFoldDB" id="A0A2C9CMD7"/>
<accession>A0A2C9CMD7</accession>
<dbReference type="InterPro" id="IPR016024">
    <property type="entry name" value="ARM-type_fold"/>
</dbReference>
<gene>
    <name evidence="1" type="ORF">SAMN06273572_101199</name>
</gene>
<name>A0A2C9CMD7_9RHOB</name>
<dbReference type="PANTHER" id="PTHR34070:SF1">
    <property type="entry name" value="DNA ALKYLATION REPAIR PROTEIN"/>
    <property type="match status" value="1"/>
</dbReference>
<dbReference type="RefSeq" id="WP_180955844.1">
    <property type="nucleotide sequence ID" value="NZ_OCTN01000001.1"/>
</dbReference>
<keyword evidence="2" id="KW-1185">Reference proteome</keyword>
<dbReference type="InterPro" id="IPR014825">
    <property type="entry name" value="DNA_alkylation"/>
</dbReference>
<protein>
    <submittedName>
        <fullName evidence="1">3-methyladenine DNA glycosylase AlkD</fullName>
    </submittedName>
</protein>
<dbReference type="Pfam" id="PF08713">
    <property type="entry name" value="DNA_alkylation"/>
    <property type="match status" value="1"/>
</dbReference>
<dbReference type="CDD" id="cd06561">
    <property type="entry name" value="AlkD_like"/>
    <property type="match status" value="1"/>
</dbReference>
<sequence length="226" mass="26177">MITTPQALDALTTRADAVRAVDMAAYHKVERRYLGLGNDTVETLVREWRADLDRDAKVELAAGLWDSDIYEARIAAAKLLTQARIKPDDAPVWQELQRWVPQFDSWSIADTATKSIERRLLADQTRFDAVAEWVTHENMWTRRAALVSTLHWAKGRHPDPEHLQNRERVMTWIATLVPDHEWFTQKAIGWWLRTLSQHDPERVSAFLYLHGDDLRAVARKEGSKFL</sequence>
<dbReference type="Gene3D" id="1.25.10.90">
    <property type="match status" value="1"/>
</dbReference>
<dbReference type="SUPFAM" id="SSF48371">
    <property type="entry name" value="ARM repeat"/>
    <property type="match status" value="1"/>
</dbReference>
<organism evidence="1 2">
    <name type="scientific">Pontivivens marinum</name>
    <dbReference type="NCBI Taxonomy" id="1690039"/>
    <lineage>
        <taxon>Bacteria</taxon>
        <taxon>Pseudomonadati</taxon>
        <taxon>Pseudomonadota</taxon>
        <taxon>Alphaproteobacteria</taxon>
        <taxon>Rhodobacterales</taxon>
        <taxon>Paracoccaceae</taxon>
        <taxon>Pontivivens</taxon>
    </lineage>
</organism>
<reference evidence="2" key="1">
    <citation type="submission" date="2017-09" db="EMBL/GenBank/DDBJ databases">
        <authorList>
            <person name="Varghese N."/>
            <person name="Submissions S."/>
        </authorList>
    </citation>
    <scope>NUCLEOTIDE SEQUENCE [LARGE SCALE GENOMIC DNA]</scope>
    <source>
        <strain evidence="2">C7</strain>
    </source>
</reference>
<proteinExistence type="predicted"/>
<dbReference type="PANTHER" id="PTHR34070">
    <property type="entry name" value="ARMADILLO-TYPE FOLD"/>
    <property type="match status" value="1"/>
</dbReference>
<dbReference type="Proteomes" id="UP000220034">
    <property type="component" value="Unassembled WGS sequence"/>
</dbReference>
<evidence type="ECO:0000313" key="2">
    <source>
        <dbReference type="Proteomes" id="UP000220034"/>
    </source>
</evidence>